<dbReference type="InterPro" id="IPR015807">
    <property type="entry name" value="His-tRNA-ligase"/>
</dbReference>
<evidence type="ECO:0000256" key="10">
    <source>
        <dbReference type="HAMAP-Rule" id="MF_00127"/>
    </source>
</evidence>
<feature type="binding site" evidence="11">
    <location>
        <position position="320"/>
    </location>
    <ligand>
        <name>L-histidine</name>
        <dbReference type="ChEBI" id="CHEBI:57595"/>
    </ligand>
</feature>
<dbReference type="PANTHER" id="PTHR11476">
    <property type="entry name" value="HISTIDYL-TRNA SYNTHETASE"/>
    <property type="match status" value="1"/>
</dbReference>
<dbReference type="PROSITE" id="PS50862">
    <property type="entry name" value="AA_TRNA_LIGASE_II"/>
    <property type="match status" value="1"/>
</dbReference>
<dbReference type="InterPro" id="IPR006195">
    <property type="entry name" value="aa-tRNA-synth_II"/>
</dbReference>
<feature type="domain" description="Aminoacyl-transfer RNA synthetases class-II family profile" evidence="12">
    <location>
        <begin position="36"/>
        <end position="390"/>
    </location>
</feature>
<name>A0A0S2I4C3_9BACT</name>
<evidence type="ECO:0000256" key="3">
    <source>
        <dbReference type="ARBA" id="ARBA00022490"/>
    </source>
</evidence>
<dbReference type="Pfam" id="PF03129">
    <property type="entry name" value="HGTP_anticodon"/>
    <property type="match status" value="1"/>
</dbReference>
<keyword evidence="5 10" id="KW-0547">Nucleotide-binding</keyword>
<dbReference type="Pfam" id="PF13393">
    <property type="entry name" value="tRNA-synt_His"/>
    <property type="match status" value="1"/>
</dbReference>
<dbReference type="InterPro" id="IPR004516">
    <property type="entry name" value="HisRS/HisZ"/>
</dbReference>
<dbReference type="GO" id="GO:0006427">
    <property type="term" value="P:histidyl-tRNA aminoacylation"/>
    <property type="evidence" value="ECO:0007669"/>
    <property type="project" value="UniProtKB-UniRule"/>
</dbReference>
<keyword evidence="7 10" id="KW-0648">Protein biosynthesis</keyword>
<protein>
    <recommendedName>
        <fullName evidence="10">Histidine--tRNA ligase</fullName>
        <ecNumber evidence="10">6.1.1.21</ecNumber>
    </recommendedName>
    <alternativeName>
        <fullName evidence="10">Histidyl-tRNA synthetase</fullName>
        <shortName evidence="10">HisRS</shortName>
    </alternativeName>
</protein>
<comment type="catalytic activity">
    <reaction evidence="9 10">
        <text>tRNA(His) + L-histidine + ATP = L-histidyl-tRNA(His) + AMP + diphosphate + H(+)</text>
        <dbReference type="Rhea" id="RHEA:17313"/>
        <dbReference type="Rhea" id="RHEA-COMP:9665"/>
        <dbReference type="Rhea" id="RHEA-COMP:9689"/>
        <dbReference type="ChEBI" id="CHEBI:15378"/>
        <dbReference type="ChEBI" id="CHEBI:30616"/>
        <dbReference type="ChEBI" id="CHEBI:33019"/>
        <dbReference type="ChEBI" id="CHEBI:57595"/>
        <dbReference type="ChEBI" id="CHEBI:78442"/>
        <dbReference type="ChEBI" id="CHEBI:78527"/>
        <dbReference type="ChEBI" id="CHEBI:456215"/>
        <dbReference type="EC" id="6.1.1.21"/>
    </reaction>
</comment>
<dbReference type="InterPro" id="IPR036621">
    <property type="entry name" value="Anticodon-bd_dom_sf"/>
</dbReference>
<reference evidence="13 14" key="1">
    <citation type="submission" date="2015-11" db="EMBL/GenBank/DDBJ databases">
        <title>Description and complete genome sequence of a novel strain predominating in hypersaline microbial mats and representing a new family of the Bacteriodetes phylum.</title>
        <authorList>
            <person name="Spring S."/>
            <person name="Bunk B."/>
            <person name="Sproer C."/>
            <person name="Klenk H.-P."/>
        </authorList>
    </citation>
    <scope>NUCLEOTIDE SEQUENCE [LARGE SCALE GENOMIC DNA]</scope>
    <source>
        <strain evidence="13 14">L21-Spi-D4</strain>
    </source>
</reference>
<comment type="subcellular location">
    <subcellularLocation>
        <location evidence="10">Cytoplasm</location>
    </subcellularLocation>
</comment>
<evidence type="ECO:0000256" key="9">
    <source>
        <dbReference type="ARBA" id="ARBA00047639"/>
    </source>
</evidence>
<dbReference type="FunFam" id="3.30.930.10:FF:000093">
    <property type="entry name" value="Histidine--tRNA ligase"/>
    <property type="match status" value="1"/>
</dbReference>
<organism evidence="13 14">
    <name type="scientific">Salinivirga cyanobacteriivorans</name>
    <dbReference type="NCBI Taxonomy" id="1307839"/>
    <lineage>
        <taxon>Bacteria</taxon>
        <taxon>Pseudomonadati</taxon>
        <taxon>Bacteroidota</taxon>
        <taxon>Bacteroidia</taxon>
        <taxon>Bacteroidales</taxon>
        <taxon>Salinivirgaceae</taxon>
        <taxon>Salinivirga</taxon>
    </lineage>
</organism>
<gene>
    <name evidence="10 13" type="primary">hisS</name>
    <name evidence="13" type="ORF">L21SP5_03471</name>
</gene>
<evidence type="ECO:0000256" key="8">
    <source>
        <dbReference type="ARBA" id="ARBA00023146"/>
    </source>
</evidence>
<dbReference type="InterPro" id="IPR045864">
    <property type="entry name" value="aa-tRNA-synth_II/BPL/LPL"/>
</dbReference>
<keyword evidence="3 10" id="KW-0963">Cytoplasm</keyword>
<feature type="binding site" evidence="11">
    <location>
        <position position="172"/>
    </location>
    <ligand>
        <name>L-histidine</name>
        <dbReference type="ChEBI" id="CHEBI:57595"/>
    </ligand>
</feature>
<dbReference type="HAMAP" id="MF_00127">
    <property type="entry name" value="His_tRNA_synth"/>
    <property type="match status" value="1"/>
</dbReference>
<dbReference type="GO" id="GO:0005524">
    <property type="term" value="F:ATP binding"/>
    <property type="evidence" value="ECO:0007669"/>
    <property type="project" value="UniProtKB-UniRule"/>
</dbReference>
<comment type="subunit">
    <text evidence="2 10">Homodimer.</text>
</comment>
<dbReference type="EC" id="6.1.1.21" evidence="10"/>
<dbReference type="SUPFAM" id="SSF55681">
    <property type="entry name" value="Class II aaRS and biotin synthetases"/>
    <property type="match status" value="1"/>
</dbReference>
<evidence type="ECO:0000256" key="11">
    <source>
        <dbReference type="PIRSR" id="PIRSR001549-1"/>
    </source>
</evidence>
<dbReference type="AlphaFoldDB" id="A0A0S2I4C3"/>
<keyword evidence="14" id="KW-1185">Reference proteome</keyword>
<evidence type="ECO:0000259" key="12">
    <source>
        <dbReference type="PROSITE" id="PS50862"/>
    </source>
</evidence>
<dbReference type="Proteomes" id="UP000064893">
    <property type="component" value="Chromosome"/>
</dbReference>
<evidence type="ECO:0000256" key="2">
    <source>
        <dbReference type="ARBA" id="ARBA00011738"/>
    </source>
</evidence>
<dbReference type="InterPro" id="IPR004154">
    <property type="entry name" value="Anticodon-bd"/>
</dbReference>
<feature type="binding site" evidence="11">
    <location>
        <begin position="324"/>
        <end position="325"/>
    </location>
    <ligand>
        <name>L-histidine</name>
        <dbReference type="ChEBI" id="CHEBI:57595"/>
    </ligand>
</feature>
<dbReference type="PANTHER" id="PTHR11476:SF7">
    <property type="entry name" value="HISTIDINE--TRNA LIGASE"/>
    <property type="match status" value="1"/>
</dbReference>
<dbReference type="CDD" id="cd00859">
    <property type="entry name" value="HisRS_anticodon"/>
    <property type="match status" value="1"/>
</dbReference>
<dbReference type="GO" id="GO:0005737">
    <property type="term" value="C:cytoplasm"/>
    <property type="evidence" value="ECO:0007669"/>
    <property type="project" value="UniProtKB-SubCell"/>
</dbReference>
<evidence type="ECO:0000256" key="1">
    <source>
        <dbReference type="ARBA" id="ARBA00008226"/>
    </source>
</evidence>
<comment type="similarity">
    <text evidence="1 10">Belongs to the class-II aminoacyl-tRNA synthetase family.</text>
</comment>
<accession>A0A0S2I4C3</accession>
<evidence type="ECO:0000256" key="7">
    <source>
        <dbReference type="ARBA" id="ARBA00022917"/>
    </source>
</evidence>
<keyword evidence="4 10" id="KW-0436">Ligase</keyword>
<dbReference type="PIRSF" id="PIRSF001549">
    <property type="entry name" value="His-tRNA_synth"/>
    <property type="match status" value="1"/>
</dbReference>
<feature type="binding site" evidence="11">
    <location>
        <position position="176"/>
    </location>
    <ligand>
        <name>L-histidine</name>
        <dbReference type="ChEBI" id="CHEBI:57595"/>
    </ligand>
</feature>
<dbReference type="PATRIC" id="fig|1307839.3.peg.3725"/>
<dbReference type="GO" id="GO:0004821">
    <property type="term" value="F:histidine-tRNA ligase activity"/>
    <property type="evidence" value="ECO:0007669"/>
    <property type="project" value="UniProtKB-UniRule"/>
</dbReference>
<dbReference type="STRING" id="1307839.L21SP5_03471"/>
<dbReference type="NCBIfam" id="TIGR00442">
    <property type="entry name" value="hisS"/>
    <property type="match status" value="1"/>
</dbReference>
<evidence type="ECO:0000313" key="13">
    <source>
        <dbReference type="EMBL" id="ALO17082.1"/>
    </source>
</evidence>
<proteinExistence type="inferred from homology"/>
<dbReference type="InterPro" id="IPR041715">
    <property type="entry name" value="HisRS-like_core"/>
</dbReference>
<dbReference type="KEGG" id="blq:L21SP5_03471"/>
<sequence length="481" mass="54535">MFFAISFTFLSEPYKKTLILWAKTKYMAQKVTIPKGTRDFTPLEMARRNYIFNTIQQVYELYGFQPIETPSMELLSTLMGKYGEEGDKLLFKILNSGDFAKKADEQHWEERNISKLTPQIAEKGLRYDLTVPFARFVVQNRNEIQFPFKRYQIQPVWRADRPQKGRYREFVQCDADVVGSNSLLHEAELVMIMDEVFTRLGINVTIKINSRKLLTAIADMVGKPELITAITVAIDKLDKIGLEKVQEELKQVGLSDDDIKKVTPIIELRGNNQEKIEAVAELFGGNEASEAGKNEIFKVFNYLESYELNNEVEFDLALARGLNYYTGCIFEVKAKDVAIGSICGGGRYDDLTGIFGLKDVSGVGISFGADRIYDVLMQLNQFPETTLQGPKIMFVNFGDKEAQYALKAAISLRNNGVSAEVYPDSVKMKKQMNYANTKHFPFVVLAGENEINNSTYTLKDMKTGEQSEVSLPELIEKLKNS</sequence>
<keyword evidence="6 10" id="KW-0067">ATP-binding</keyword>
<feature type="binding site" evidence="11">
    <location>
        <position position="158"/>
    </location>
    <ligand>
        <name>L-histidine</name>
        <dbReference type="ChEBI" id="CHEBI:57595"/>
    </ligand>
</feature>
<feature type="binding site" evidence="11">
    <location>
        <begin position="128"/>
        <end position="130"/>
    </location>
    <ligand>
        <name>L-histidine</name>
        <dbReference type="ChEBI" id="CHEBI:57595"/>
    </ligand>
</feature>
<dbReference type="Gene3D" id="3.40.50.800">
    <property type="entry name" value="Anticodon-binding domain"/>
    <property type="match status" value="1"/>
</dbReference>
<dbReference type="InterPro" id="IPR033656">
    <property type="entry name" value="HisRS_anticodon"/>
</dbReference>
<dbReference type="SUPFAM" id="SSF52954">
    <property type="entry name" value="Class II aaRS ABD-related"/>
    <property type="match status" value="1"/>
</dbReference>
<evidence type="ECO:0000256" key="5">
    <source>
        <dbReference type="ARBA" id="ARBA00022741"/>
    </source>
</evidence>
<keyword evidence="8 10" id="KW-0030">Aminoacyl-tRNA synthetase</keyword>
<dbReference type="CDD" id="cd00773">
    <property type="entry name" value="HisRS-like_core"/>
    <property type="match status" value="1"/>
</dbReference>
<evidence type="ECO:0000313" key="14">
    <source>
        <dbReference type="Proteomes" id="UP000064893"/>
    </source>
</evidence>
<dbReference type="EMBL" id="CP013118">
    <property type="protein sequence ID" value="ALO17082.1"/>
    <property type="molecule type" value="Genomic_DNA"/>
</dbReference>
<dbReference type="Gene3D" id="3.30.930.10">
    <property type="entry name" value="Bira Bifunctional Protein, Domain 2"/>
    <property type="match status" value="1"/>
</dbReference>
<evidence type="ECO:0000256" key="6">
    <source>
        <dbReference type="ARBA" id="ARBA00022840"/>
    </source>
</evidence>
<evidence type="ECO:0000256" key="4">
    <source>
        <dbReference type="ARBA" id="ARBA00022598"/>
    </source>
</evidence>